<organism evidence="3 4">
    <name type="scientific">Purpureocillium lavendulum</name>
    <dbReference type="NCBI Taxonomy" id="1247861"/>
    <lineage>
        <taxon>Eukaryota</taxon>
        <taxon>Fungi</taxon>
        <taxon>Dikarya</taxon>
        <taxon>Ascomycota</taxon>
        <taxon>Pezizomycotina</taxon>
        <taxon>Sordariomycetes</taxon>
        <taxon>Hypocreomycetidae</taxon>
        <taxon>Hypocreales</taxon>
        <taxon>Ophiocordycipitaceae</taxon>
        <taxon>Purpureocillium</taxon>
    </lineage>
</organism>
<gene>
    <name evidence="3" type="ORF">O9K51_01121</name>
</gene>
<feature type="compositionally biased region" description="Acidic residues" evidence="1">
    <location>
        <begin position="1"/>
        <end position="14"/>
    </location>
</feature>
<dbReference type="AlphaFoldDB" id="A0AB34G502"/>
<dbReference type="Gene3D" id="3.90.210.10">
    <property type="entry name" value="Heat-Labile Enterotoxin, subunit A"/>
    <property type="match status" value="1"/>
</dbReference>
<protein>
    <submittedName>
        <fullName evidence="3">Transcriptional regulatory protein C8D2.12c</fullName>
    </submittedName>
</protein>
<accession>A0AB34G502</accession>
<name>A0AB34G502_9HYPO</name>
<dbReference type="EMBL" id="JAQHRD010000001">
    <property type="protein sequence ID" value="KAJ6446348.1"/>
    <property type="molecule type" value="Genomic_DNA"/>
</dbReference>
<dbReference type="InterPro" id="IPR054695">
    <property type="entry name" value="Pierisin-like_dom"/>
</dbReference>
<feature type="domain" description="Pierisin-like" evidence="2">
    <location>
        <begin position="91"/>
        <end position="218"/>
    </location>
</feature>
<sequence length="477" mass="52834">MRPTAADDDTGDDVESARPLLDGVYTSTQHTKREQQPAWELVPATEGAFADIKTTKAPSLDEYRPIRPKMARKLGDPPEGIQGTFERGFYYRGDSRPPSVILAEGFASKGDDDLLQHHLNYNHWESRSAFVSVTRLKDVARGYAFGPTGRKTKTGYIYKLAPWGMPDGYWIPGHRPSDQNVEFAARGTISPENIIGWYEVKAGATRKTWYGTWTANQSYKWMWRDRMAKLGQICGGRKRTVCETEIIIKTKEGDTKRAEEKGRGNVNASKGHGSAVQESREKALGGIWGTRGRRAFRATMGRLMQWLSDTTPSSFQPLVDDLRAEAFTSADMIMSFKRALSVTLRTRYQRFDGLAQAMETVAHTSADALAAARYRNIPPEFWMAVVEAMPAIAAAIHHAGTPAEKLRVADGGNTHAAVEAWLETPLGRAYDALVEDLAHGKSPAGAAAEAFGRVWANLLLRAAVPGRRRPKGAQRPW</sequence>
<evidence type="ECO:0000313" key="4">
    <source>
        <dbReference type="Proteomes" id="UP001163105"/>
    </source>
</evidence>
<dbReference type="Proteomes" id="UP001163105">
    <property type="component" value="Unassembled WGS sequence"/>
</dbReference>
<feature type="region of interest" description="Disordered" evidence="1">
    <location>
        <begin position="1"/>
        <end position="38"/>
    </location>
</feature>
<feature type="compositionally biased region" description="Basic and acidic residues" evidence="1">
    <location>
        <begin position="253"/>
        <end position="263"/>
    </location>
</feature>
<comment type="caution">
    <text evidence="3">The sequence shown here is derived from an EMBL/GenBank/DDBJ whole genome shotgun (WGS) entry which is preliminary data.</text>
</comment>
<evidence type="ECO:0000313" key="3">
    <source>
        <dbReference type="EMBL" id="KAJ6446348.1"/>
    </source>
</evidence>
<dbReference type="Pfam" id="PF22596">
    <property type="entry name" value="Scabin-like"/>
    <property type="match status" value="1"/>
</dbReference>
<evidence type="ECO:0000259" key="2">
    <source>
        <dbReference type="Pfam" id="PF22596"/>
    </source>
</evidence>
<proteinExistence type="predicted"/>
<reference evidence="3" key="1">
    <citation type="submission" date="2023-01" db="EMBL/GenBank/DDBJ databases">
        <title>The growth and conidiation of Purpureocillium lavendulum are regulated by nitrogen source and histone H3K14 acetylation.</title>
        <authorList>
            <person name="Tang P."/>
            <person name="Han J."/>
            <person name="Zhang C."/>
            <person name="Tang P."/>
            <person name="Qi F."/>
            <person name="Zhang K."/>
            <person name="Liang L."/>
        </authorList>
    </citation>
    <scope>NUCLEOTIDE SEQUENCE</scope>
    <source>
        <strain evidence="3">YMF1.00683</strain>
    </source>
</reference>
<keyword evidence="4" id="KW-1185">Reference proteome</keyword>
<feature type="region of interest" description="Disordered" evidence="1">
    <location>
        <begin position="253"/>
        <end position="280"/>
    </location>
</feature>
<evidence type="ECO:0000256" key="1">
    <source>
        <dbReference type="SAM" id="MobiDB-lite"/>
    </source>
</evidence>
<dbReference type="SUPFAM" id="SSF56399">
    <property type="entry name" value="ADP-ribosylation"/>
    <property type="match status" value="1"/>
</dbReference>